<dbReference type="AlphaFoldDB" id="A0A0A9EM40"/>
<proteinExistence type="predicted"/>
<name>A0A0A9EM40_ARUDO</name>
<protein>
    <submittedName>
        <fullName evidence="1">Uncharacterized protein</fullName>
    </submittedName>
</protein>
<reference evidence="1" key="1">
    <citation type="submission" date="2014-09" db="EMBL/GenBank/DDBJ databases">
        <authorList>
            <person name="Magalhaes I.L.F."/>
            <person name="Oliveira U."/>
            <person name="Santos F.R."/>
            <person name="Vidigal T.H.D.A."/>
            <person name="Brescovit A.D."/>
            <person name="Santos A.J."/>
        </authorList>
    </citation>
    <scope>NUCLEOTIDE SEQUENCE</scope>
    <source>
        <tissue evidence="1">Shoot tissue taken approximately 20 cm above the soil surface</tissue>
    </source>
</reference>
<reference evidence="1" key="2">
    <citation type="journal article" date="2015" name="Data Brief">
        <title>Shoot transcriptome of the giant reed, Arundo donax.</title>
        <authorList>
            <person name="Barrero R.A."/>
            <person name="Guerrero F.D."/>
            <person name="Moolhuijzen P."/>
            <person name="Goolsby J.A."/>
            <person name="Tidwell J."/>
            <person name="Bellgard S.E."/>
            <person name="Bellgard M.I."/>
        </authorList>
    </citation>
    <scope>NUCLEOTIDE SEQUENCE</scope>
    <source>
        <tissue evidence="1">Shoot tissue taken approximately 20 cm above the soil surface</tissue>
    </source>
</reference>
<sequence length="38" mass="4553">MVLEVKLMLSFLRFPKLDKLYCFLLHKRSQLRTLQGSV</sequence>
<accession>A0A0A9EM40</accession>
<dbReference type="EMBL" id="GBRH01196749">
    <property type="protein sequence ID" value="JAE01147.1"/>
    <property type="molecule type" value="Transcribed_RNA"/>
</dbReference>
<organism evidence="1">
    <name type="scientific">Arundo donax</name>
    <name type="common">Giant reed</name>
    <name type="synonym">Donax arundinaceus</name>
    <dbReference type="NCBI Taxonomy" id="35708"/>
    <lineage>
        <taxon>Eukaryota</taxon>
        <taxon>Viridiplantae</taxon>
        <taxon>Streptophyta</taxon>
        <taxon>Embryophyta</taxon>
        <taxon>Tracheophyta</taxon>
        <taxon>Spermatophyta</taxon>
        <taxon>Magnoliopsida</taxon>
        <taxon>Liliopsida</taxon>
        <taxon>Poales</taxon>
        <taxon>Poaceae</taxon>
        <taxon>PACMAD clade</taxon>
        <taxon>Arundinoideae</taxon>
        <taxon>Arundineae</taxon>
        <taxon>Arundo</taxon>
    </lineage>
</organism>
<evidence type="ECO:0000313" key="1">
    <source>
        <dbReference type="EMBL" id="JAE01147.1"/>
    </source>
</evidence>